<dbReference type="PANTHER" id="PTHR13353:SF5">
    <property type="entry name" value="TRANSMEMBRANE PROTEIN 19"/>
    <property type="match status" value="1"/>
</dbReference>
<evidence type="ECO:0000256" key="5">
    <source>
        <dbReference type="ARBA" id="ARBA00023136"/>
    </source>
</evidence>
<keyword evidence="4 6" id="KW-1133">Transmembrane helix</keyword>
<evidence type="ECO:0000313" key="8">
    <source>
        <dbReference type="Proteomes" id="UP000035996"/>
    </source>
</evidence>
<accession>A0A0J6CXJ1</accession>
<name>A0A0J6CXJ1_9BACL</name>
<comment type="caution">
    <text evidence="7">The sequence shown here is derived from an EMBL/GenBank/DDBJ whole genome shotgun (WGS) entry which is preliminary data.</text>
</comment>
<dbReference type="PATRIC" id="fig|157733.3.peg.2259"/>
<dbReference type="InterPro" id="IPR002794">
    <property type="entry name" value="DUF92_TMEM19"/>
</dbReference>
<dbReference type="PANTHER" id="PTHR13353">
    <property type="entry name" value="TRANSMEMBRANE PROTEIN 19"/>
    <property type="match status" value="1"/>
</dbReference>
<sequence length="257" mass="27672">MMLLYFLLSGITGFIGYKVNSLTKGGAIAATIVGTLIAYGFEWKGLLLLGVFFLSSTVWSKYKARKKEAIEDIVEKGSARDQYQVMANGGAAAFAGIMMAFFPSNWWLGFFLAALAASNSDTWASELGVLSKRSPFHIKTRQFVPAGTSGAVSLFGVTASFLGALLIGSIGTFVFEGSITLLLFVTLGGFIGCQFDTLIGASFQEEFRCRVCGINTERHEHCQTATLRTKGFSGLNNDVVNFISSIIGGFSGGFWFI</sequence>
<evidence type="ECO:0008006" key="9">
    <source>
        <dbReference type="Google" id="ProtNLM"/>
    </source>
</evidence>
<evidence type="ECO:0000256" key="2">
    <source>
        <dbReference type="ARBA" id="ARBA00009012"/>
    </source>
</evidence>
<dbReference type="STRING" id="157733.AB986_00300"/>
<dbReference type="EMBL" id="LELK01000001">
    <property type="protein sequence ID" value="KMM37823.1"/>
    <property type="molecule type" value="Genomic_DNA"/>
</dbReference>
<dbReference type="Pfam" id="PF01940">
    <property type="entry name" value="DUF92"/>
    <property type="match status" value="1"/>
</dbReference>
<dbReference type="AlphaFoldDB" id="A0A0J6CXJ1"/>
<evidence type="ECO:0000256" key="1">
    <source>
        <dbReference type="ARBA" id="ARBA00004141"/>
    </source>
</evidence>
<comment type="subcellular location">
    <subcellularLocation>
        <location evidence="1">Membrane</location>
        <topology evidence="1">Multi-pass membrane protein</topology>
    </subcellularLocation>
</comment>
<dbReference type="RefSeq" id="WP_048308896.1">
    <property type="nucleotide sequence ID" value="NZ_CP119526.1"/>
</dbReference>
<organism evidence="7 8">
    <name type="scientific">Guptibacillus hwajinpoensis</name>
    <dbReference type="NCBI Taxonomy" id="208199"/>
    <lineage>
        <taxon>Bacteria</taxon>
        <taxon>Bacillati</taxon>
        <taxon>Bacillota</taxon>
        <taxon>Bacilli</taxon>
        <taxon>Bacillales</taxon>
        <taxon>Guptibacillaceae</taxon>
        <taxon>Guptibacillus</taxon>
    </lineage>
</organism>
<gene>
    <name evidence="7" type="ORF">AB986_00300</name>
</gene>
<dbReference type="Proteomes" id="UP000035996">
    <property type="component" value="Unassembled WGS sequence"/>
</dbReference>
<proteinExistence type="inferred from homology"/>
<comment type="similarity">
    <text evidence="2">Belongs to the TMEM19 family.</text>
</comment>
<evidence type="ECO:0000256" key="3">
    <source>
        <dbReference type="ARBA" id="ARBA00022692"/>
    </source>
</evidence>
<reference evidence="7" key="1">
    <citation type="submission" date="2015-06" db="EMBL/GenBank/DDBJ databases">
        <authorList>
            <person name="Liu B."/>
            <person name="Wang J."/>
            <person name="Zhu Y."/>
            <person name="Liu G."/>
            <person name="Chen Q."/>
            <person name="Zheng C."/>
            <person name="Che J."/>
            <person name="Ge C."/>
            <person name="Shi H."/>
            <person name="Pan Z."/>
            <person name="Liu X."/>
        </authorList>
    </citation>
    <scope>NUCLEOTIDE SEQUENCE [LARGE SCALE GENOMIC DNA]</scope>
    <source>
        <strain evidence="7">DSM 16346</strain>
    </source>
</reference>
<keyword evidence="3 6" id="KW-0812">Transmembrane</keyword>
<feature type="transmembrane region" description="Helical" evidence="6">
    <location>
        <begin position="181"/>
        <end position="201"/>
    </location>
</feature>
<evidence type="ECO:0000256" key="4">
    <source>
        <dbReference type="ARBA" id="ARBA00022989"/>
    </source>
</evidence>
<evidence type="ECO:0000256" key="6">
    <source>
        <dbReference type="SAM" id="Phobius"/>
    </source>
</evidence>
<feature type="transmembrane region" description="Helical" evidence="6">
    <location>
        <begin position="151"/>
        <end position="175"/>
    </location>
</feature>
<keyword evidence="5 6" id="KW-0472">Membrane</keyword>
<keyword evidence="8" id="KW-1185">Reference proteome</keyword>
<evidence type="ECO:0000313" key="7">
    <source>
        <dbReference type="EMBL" id="KMM37823.1"/>
    </source>
</evidence>
<protein>
    <recommendedName>
        <fullName evidence="9">Transmenbrane protein</fullName>
    </recommendedName>
</protein>
<dbReference type="OrthoDB" id="9808500at2"/>
<feature type="transmembrane region" description="Helical" evidence="6">
    <location>
        <begin position="83"/>
        <end position="102"/>
    </location>
</feature>
<dbReference type="GO" id="GO:0016020">
    <property type="term" value="C:membrane"/>
    <property type="evidence" value="ECO:0007669"/>
    <property type="project" value="UniProtKB-SubCell"/>
</dbReference>